<dbReference type="OrthoDB" id="6108017at2759"/>
<keyword evidence="1" id="KW-0547">Nucleotide-binding</keyword>
<dbReference type="GO" id="GO:0005886">
    <property type="term" value="C:plasma membrane"/>
    <property type="evidence" value="ECO:0007669"/>
    <property type="project" value="TreeGrafter"/>
</dbReference>
<dbReference type="GO" id="GO:0016459">
    <property type="term" value="C:myosin complex"/>
    <property type="evidence" value="ECO:0007669"/>
    <property type="project" value="UniProtKB-KW"/>
</dbReference>
<dbReference type="InterPro" id="IPR027417">
    <property type="entry name" value="P-loop_NTPase"/>
</dbReference>
<evidence type="ECO:0000256" key="1">
    <source>
        <dbReference type="ARBA" id="ARBA00022741"/>
    </source>
</evidence>
<evidence type="ECO:0000259" key="7">
    <source>
        <dbReference type="PROSITE" id="PS51456"/>
    </source>
</evidence>
<keyword evidence="3 6" id="KW-0518">Myosin</keyword>
<dbReference type="Pfam" id="PF00063">
    <property type="entry name" value="Myosin_head"/>
    <property type="match status" value="1"/>
</dbReference>
<dbReference type="PANTHER" id="PTHR13140">
    <property type="entry name" value="MYOSIN"/>
    <property type="match status" value="1"/>
</dbReference>
<dbReference type="SUPFAM" id="SSF52540">
    <property type="entry name" value="P-loop containing nucleoside triphosphate hydrolases"/>
    <property type="match status" value="1"/>
</dbReference>
<evidence type="ECO:0000256" key="3">
    <source>
        <dbReference type="ARBA" id="ARBA00023123"/>
    </source>
</evidence>
<dbReference type="GO" id="GO:0005524">
    <property type="term" value="F:ATP binding"/>
    <property type="evidence" value="ECO:0007669"/>
    <property type="project" value="UniProtKB-KW"/>
</dbReference>
<evidence type="ECO:0000256" key="4">
    <source>
        <dbReference type="ARBA" id="ARBA00023175"/>
    </source>
</evidence>
<reference evidence="8 9" key="2">
    <citation type="submission" date="2019-04" db="EMBL/GenBank/DDBJ databases">
        <title>The genome sequence of big-headed turtle.</title>
        <authorList>
            <person name="Gong S."/>
        </authorList>
    </citation>
    <scope>NUCLEOTIDE SEQUENCE [LARGE SCALE GENOMIC DNA]</scope>
    <source>
        <strain evidence="8">DO16091913</strain>
        <tissue evidence="8">Muscle</tissue>
    </source>
</reference>
<dbReference type="EMBL" id="QXTE01000254">
    <property type="protein sequence ID" value="TFK00809.1"/>
    <property type="molecule type" value="Genomic_DNA"/>
</dbReference>
<protein>
    <submittedName>
        <fullName evidence="8">Fasciculation and elongation protein zeta-1</fullName>
    </submittedName>
</protein>
<proteinExistence type="inferred from homology"/>
<comment type="caution">
    <text evidence="8">The sequence shown here is derived from an EMBL/GenBank/DDBJ whole genome shotgun (WGS) entry which is preliminary data.</text>
</comment>
<dbReference type="Gene3D" id="3.40.850.10">
    <property type="entry name" value="Kinesin motor domain"/>
    <property type="match status" value="1"/>
</dbReference>
<comment type="caution">
    <text evidence="6">Lacks conserved residue(s) required for the propagation of feature annotation.</text>
</comment>
<dbReference type="GO" id="GO:0006897">
    <property type="term" value="P:endocytosis"/>
    <property type="evidence" value="ECO:0007669"/>
    <property type="project" value="TreeGrafter"/>
</dbReference>
<evidence type="ECO:0000313" key="9">
    <source>
        <dbReference type="Proteomes" id="UP000297703"/>
    </source>
</evidence>
<dbReference type="InterPro" id="IPR001609">
    <property type="entry name" value="Myosin_head_motor_dom-like"/>
</dbReference>
<dbReference type="PROSITE" id="PS51456">
    <property type="entry name" value="MYOSIN_MOTOR"/>
    <property type="match status" value="1"/>
</dbReference>
<evidence type="ECO:0000256" key="2">
    <source>
        <dbReference type="ARBA" id="ARBA00022840"/>
    </source>
</evidence>
<dbReference type="GO" id="GO:0000146">
    <property type="term" value="F:microfilament motor activity"/>
    <property type="evidence" value="ECO:0007669"/>
    <property type="project" value="TreeGrafter"/>
</dbReference>
<dbReference type="PANTHER" id="PTHR13140:SF663">
    <property type="entry name" value="UNCONVENTIONAL MYOSIN-IF"/>
    <property type="match status" value="1"/>
</dbReference>
<dbReference type="GO" id="GO:0051015">
    <property type="term" value="F:actin filament binding"/>
    <property type="evidence" value="ECO:0007669"/>
    <property type="project" value="TreeGrafter"/>
</dbReference>
<keyword evidence="5 6" id="KW-0009">Actin-binding</keyword>
<accession>A0A4D9DUC2</accession>
<dbReference type="STRING" id="55544.A0A4D9DUC2"/>
<organism evidence="8 9">
    <name type="scientific">Platysternon megacephalum</name>
    <name type="common">big-headed turtle</name>
    <dbReference type="NCBI Taxonomy" id="55544"/>
    <lineage>
        <taxon>Eukaryota</taxon>
        <taxon>Metazoa</taxon>
        <taxon>Chordata</taxon>
        <taxon>Craniata</taxon>
        <taxon>Vertebrata</taxon>
        <taxon>Euteleostomi</taxon>
        <taxon>Archelosauria</taxon>
        <taxon>Testudinata</taxon>
        <taxon>Testudines</taxon>
        <taxon>Cryptodira</taxon>
        <taxon>Durocryptodira</taxon>
        <taxon>Testudinoidea</taxon>
        <taxon>Platysternidae</taxon>
        <taxon>Platysternon</taxon>
    </lineage>
</organism>
<dbReference type="PRINTS" id="PR00193">
    <property type="entry name" value="MYOSINHEAVY"/>
</dbReference>
<dbReference type="GO" id="GO:0005902">
    <property type="term" value="C:microvillus"/>
    <property type="evidence" value="ECO:0007669"/>
    <property type="project" value="TreeGrafter"/>
</dbReference>
<reference evidence="8 9" key="1">
    <citation type="submission" date="2019-04" db="EMBL/GenBank/DDBJ databases">
        <title>Draft genome of the big-headed turtle Platysternon megacephalum.</title>
        <authorList>
            <person name="Gong S."/>
        </authorList>
    </citation>
    <scope>NUCLEOTIDE SEQUENCE [LARGE SCALE GENOMIC DNA]</scope>
    <source>
        <strain evidence="8">DO16091913</strain>
        <tissue evidence="8">Muscle</tissue>
    </source>
</reference>
<keyword evidence="9" id="KW-1185">Reference proteome</keyword>
<comment type="similarity">
    <text evidence="6">Belongs to the TRAFAC class myosin-kinesin ATPase superfamily. Myosin family.</text>
</comment>
<dbReference type="InterPro" id="IPR036961">
    <property type="entry name" value="Kinesin_motor_dom_sf"/>
</dbReference>
<keyword evidence="4" id="KW-0505">Motor protein</keyword>
<keyword evidence="2" id="KW-0067">ATP-binding</keyword>
<dbReference type="GO" id="GO:0007015">
    <property type="term" value="P:actin filament organization"/>
    <property type="evidence" value="ECO:0007669"/>
    <property type="project" value="TreeGrafter"/>
</dbReference>
<evidence type="ECO:0000313" key="8">
    <source>
        <dbReference type="EMBL" id="TFK00809.1"/>
    </source>
</evidence>
<feature type="domain" description="Myosin motor" evidence="7">
    <location>
        <begin position="149"/>
        <end position="210"/>
    </location>
</feature>
<sequence>MGQDTTLRLACAHPVPLQIRLPLRLGGYIRLEGSRSRQRSSDTFDDSPFERQVPLRDLSLVNEQNSSEAAKRLGHFCGTGLRRETTHQVLLGKDELRETSWPLGAEFSLVLRIGTHNWGPIFKSAQLPLRHLTYVARFPKEPLRVSAQTYIGSVLISVNPFKQMPYFTDREVELYQGAAQYENPPHIYALTDNMYRNMLIDGENQCVIIR</sequence>
<dbReference type="AlphaFoldDB" id="A0A4D9DUC2"/>
<gene>
    <name evidence="8" type="ORF">DR999_PMT17011</name>
</gene>
<dbReference type="Proteomes" id="UP000297703">
    <property type="component" value="Unassembled WGS sequence"/>
</dbReference>
<dbReference type="GO" id="GO:0005737">
    <property type="term" value="C:cytoplasm"/>
    <property type="evidence" value="ECO:0007669"/>
    <property type="project" value="TreeGrafter"/>
</dbReference>
<evidence type="ECO:0000256" key="6">
    <source>
        <dbReference type="PROSITE-ProRule" id="PRU00782"/>
    </source>
</evidence>
<name>A0A4D9DUC2_9SAUR</name>
<evidence type="ECO:0000256" key="5">
    <source>
        <dbReference type="ARBA" id="ARBA00023203"/>
    </source>
</evidence>